<feature type="region of interest" description="Disordered" evidence="1">
    <location>
        <begin position="115"/>
        <end position="152"/>
    </location>
</feature>
<accession>A0ABD1EID5</accession>
<dbReference type="Proteomes" id="UP001566132">
    <property type="component" value="Unassembled WGS sequence"/>
</dbReference>
<name>A0ABD1EID5_HYPHA</name>
<comment type="caution">
    <text evidence="2">The sequence shown here is derived from an EMBL/GenBank/DDBJ whole genome shotgun (WGS) entry which is preliminary data.</text>
</comment>
<evidence type="ECO:0000256" key="1">
    <source>
        <dbReference type="SAM" id="MobiDB-lite"/>
    </source>
</evidence>
<gene>
    <name evidence="2" type="ORF">ABEB36_009412</name>
</gene>
<proteinExistence type="predicted"/>
<dbReference type="EMBL" id="JBDJPC010000007">
    <property type="protein sequence ID" value="KAL1493718.1"/>
    <property type="molecule type" value="Genomic_DNA"/>
</dbReference>
<evidence type="ECO:0000313" key="3">
    <source>
        <dbReference type="Proteomes" id="UP001566132"/>
    </source>
</evidence>
<reference evidence="2 3" key="1">
    <citation type="submission" date="2024-05" db="EMBL/GenBank/DDBJ databases">
        <title>Genetic variation in Jamaican populations of the coffee berry borer (Hypothenemus hampei).</title>
        <authorList>
            <person name="Errbii M."/>
            <person name="Myrie A."/>
        </authorList>
    </citation>
    <scope>NUCLEOTIDE SEQUENCE [LARGE SCALE GENOMIC DNA]</scope>
    <source>
        <strain evidence="2">JA-Hopewell-2020-01-JO</strain>
        <tissue evidence="2">Whole body</tissue>
    </source>
</reference>
<keyword evidence="3" id="KW-1185">Reference proteome</keyword>
<organism evidence="2 3">
    <name type="scientific">Hypothenemus hampei</name>
    <name type="common">Coffee berry borer</name>
    <dbReference type="NCBI Taxonomy" id="57062"/>
    <lineage>
        <taxon>Eukaryota</taxon>
        <taxon>Metazoa</taxon>
        <taxon>Ecdysozoa</taxon>
        <taxon>Arthropoda</taxon>
        <taxon>Hexapoda</taxon>
        <taxon>Insecta</taxon>
        <taxon>Pterygota</taxon>
        <taxon>Neoptera</taxon>
        <taxon>Endopterygota</taxon>
        <taxon>Coleoptera</taxon>
        <taxon>Polyphaga</taxon>
        <taxon>Cucujiformia</taxon>
        <taxon>Curculionidae</taxon>
        <taxon>Scolytinae</taxon>
        <taxon>Hypothenemus</taxon>
    </lineage>
</organism>
<dbReference type="AlphaFoldDB" id="A0ABD1EID5"/>
<protein>
    <submittedName>
        <fullName evidence="2">Uncharacterized protein</fullName>
    </submittedName>
</protein>
<evidence type="ECO:0000313" key="2">
    <source>
        <dbReference type="EMBL" id="KAL1493718.1"/>
    </source>
</evidence>
<sequence length="152" mass="17634">MDSFVRDYERSVVRANDISPQSITNIISDACDKNFRRKNEGFQRKATYWWNTEIATLRKETIAQRRRLTRCRRTDRHRHREDEELARWKDCKRKLKRAIQQAKQRAWADREAGCGEATGIGKEPIPRQGQVQLGARTGTRGGHSALQPGRGS</sequence>